<dbReference type="AlphaFoldDB" id="A0A1M5URV7"/>
<dbReference type="Pfam" id="PF13561">
    <property type="entry name" value="adh_short_C2"/>
    <property type="match status" value="1"/>
</dbReference>
<accession>A0A1M5URV7</accession>
<dbReference type="FunFam" id="3.40.50.720:FF:000084">
    <property type="entry name" value="Short-chain dehydrogenase reductase"/>
    <property type="match status" value="1"/>
</dbReference>
<dbReference type="PRINTS" id="PR00081">
    <property type="entry name" value="GDHRDH"/>
</dbReference>
<proteinExistence type="inferred from homology"/>
<dbReference type="InterPro" id="IPR036291">
    <property type="entry name" value="NAD(P)-bd_dom_sf"/>
</dbReference>
<dbReference type="SMART" id="SM00822">
    <property type="entry name" value="PKS_KR"/>
    <property type="match status" value="1"/>
</dbReference>
<evidence type="ECO:0000256" key="2">
    <source>
        <dbReference type="ARBA" id="ARBA00023002"/>
    </source>
</evidence>
<evidence type="ECO:0000313" key="5">
    <source>
        <dbReference type="Proteomes" id="UP000184211"/>
    </source>
</evidence>
<feature type="domain" description="Ketoreductase" evidence="3">
    <location>
        <begin position="17"/>
        <end position="210"/>
    </location>
</feature>
<keyword evidence="2" id="KW-0560">Oxidoreductase</keyword>
<dbReference type="STRING" id="870908.SAMN04488044_2935"/>
<dbReference type="SUPFAM" id="SSF51735">
    <property type="entry name" value="NAD(P)-binding Rossmann-fold domains"/>
    <property type="match status" value="1"/>
</dbReference>
<dbReference type="PRINTS" id="PR00080">
    <property type="entry name" value="SDRFAMILY"/>
</dbReference>
<dbReference type="PROSITE" id="PS00061">
    <property type="entry name" value="ADH_SHORT"/>
    <property type="match status" value="1"/>
</dbReference>
<evidence type="ECO:0000259" key="3">
    <source>
        <dbReference type="SMART" id="SM00822"/>
    </source>
</evidence>
<keyword evidence="5" id="KW-1185">Reference proteome</keyword>
<dbReference type="PANTHER" id="PTHR43639:SF1">
    <property type="entry name" value="SHORT-CHAIN DEHYDROGENASE_REDUCTASE FAMILY PROTEIN"/>
    <property type="match status" value="1"/>
</dbReference>
<reference evidence="5" key="1">
    <citation type="submission" date="2016-11" db="EMBL/GenBank/DDBJ databases">
        <authorList>
            <person name="Varghese N."/>
            <person name="Submissions S."/>
        </authorList>
    </citation>
    <scope>NUCLEOTIDE SEQUENCE [LARGE SCALE GENOMIC DNA]</scope>
    <source>
        <strain evidence="5">DSM 28223</strain>
    </source>
</reference>
<dbReference type="InterPro" id="IPR057326">
    <property type="entry name" value="KR_dom"/>
</dbReference>
<dbReference type="PANTHER" id="PTHR43639">
    <property type="entry name" value="OXIDOREDUCTASE, SHORT-CHAIN DEHYDROGENASE/REDUCTASE FAMILY (AFU_ORTHOLOGUE AFUA_5G02870)"/>
    <property type="match status" value="1"/>
</dbReference>
<protein>
    <submittedName>
        <fullName evidence="4">NAD(P)-dependent dehydrogenase, short-chain alcohol dehydrogenase family</fullName>
    </submittedName>
</protein>
<name>A0A1M5URV7_9RHOB</name>
<dbReference type="GO" id="GO:0016491">
    <property type="term" value="F:oxidoreductase activity"/>
    <property type="evidence" value="ECO:0007669"/>
    <property type="project" value="UniProtKB-KW"/>
</dbReference>
<sequence>MASQTEAFGRYPSLVDRHILVTGGGSGIGASIVEALVAQGARVSFIDIDADASAVLCDALSDARHRPVFRQVDITDITAFQGAISDLEQQLGPIRGLVNNAANDTRHLTEDVTPEFWRKAFAVNLDHQFFAAQAVAEGMAKAGGGSIVNMGSISWRVGMAGMPAYVSAKSGIEGLTNGLARELGPKKIRVNCLTPGFVRTARQVELWLTPDLEREVFDSQCLQEYIEPQYVANMVTFLLSEDSRMCTSGVFPVHAGWI</sequence>
<dbReference type="Gene3D" id="3.40.50.720">
    <property type="entry name" value="NAD(P)-binding Rossmann-like Domain"/>
    <property type="match status" value="1"/>
</dbReference>
<dbReference type="InterPro" id="IPR002347">
    <property type="entry name" value="SDR_fam"/>
</dbReference>
<dbReference type="InterPro" id="IPR020904">
    <property type="entry name" value="Sc_DH/Rdtase_CS"/>
</dbReference>
<dbReference type="Proteomes" id="UP000184211">
    <property type="component" value="Unassembled WGS sequence"/>
</dbReference>
<gene>
    <name evidence="4" type="ORF">SAMN04488044_2935</name>
</gene>
<dbReference type="EMBL" id="FQWM01000007">
    <property type="protein sequence ID" value="SHH65655.1"/>
    <property type="molecule type" value="Genomic_DNA"/>
</dbReference>
<dbReference type="CDD" id="cd05233">
    <property type="entry name" value="SDR_c"/>
    <property type="match status" value="1"/>
</dbReference>
<comment type="similarity">
    <text evidence="1">Belongs to the short-chain dehydrogenases/reductases (SDR) family.</text>
</comment>
<organism evidence="4 5">
    <name type="scientific">Cognatishimia maritima</name>
    <dbReference type="NCBI Taxonomy" id="870908"/>
    <lineage>
        <taxon>Bacteria</taxon>
        <taxon>Pseudomonadati</taxon>
        <taxon>Pseudomonadota</taxon>
        <taxon>Alphaproteobacteria</taxon>
        <taxon>Rhodobacterales</taxon>
        <taxon>Paracoccaceae</taxon>
        <taxon>Cognatishimia</taxon>
    </lineage>
</organism>
<dbReference type="RefSeq" id="WP_207546234.1">
    <property type="nucleotide sequence ID" value="NZ_FQWM01000007.1"/>
</dbReference>
<evidence type="ECO:0000313" key="4">
    <source>
        <dbReference type="EMBL" id="SHH65655.1"/>
    </source>
</evidence>
<evidence type="ECO:0000256" key="1">
    <source>
        <dbReference type="ARBA" id="ARBA00006484"/>
    </source>
</evidence>